<dbReference type="PROSITE" id="PS51384">
    <property type="entry name" value="FAD_FR"/>
    <property type="match status" value="1"/>
</dbReference>
<sequence length="300" mass="33239">MFARIASHKRILIPTLVAVSAATAFTLYNSTSRSFQSESSAKKVFIGDNAWIDLPISKIESLSTDTKRFTFKLPTPDSETGLIVASAILAKYVTPKGSNVIRPYTPVSDIHSKGEFQLVIKHYQEGKFTTHLFGLKENDTVSFKGPIVKWEWKPNQFKSLTLLGGGTGITPLYQMIHHIAENPEDKTKINLIYGSKSPADILLKKELDEVAAKYPEQVKITYFVDDSASATDYQGKTGYITKEFLQENIAKPAADNHVFICGPPGFMTVYSGKKVGPTDQGEVTGILKELGFTKDEIFKF</sequence>
<feature type="binding site" evidence="14">
    <location>
        <position position="121"/>
    </location>
    <ligand>
        <name>FAD</name>
        <dbReference type="ChEBI" id="CHEBI:57692"/>
    </ligand>
</feature>
<dbReference type="GO" id="GO:0090524">
    <property type="term" value="F:cytochrome-b5 reductase activity, acting on NADH"/>
    <property type="evidence" value="ECO:0007669"/>
    <property type="project" value="UniProtKB-EC"/>
</dbReference>
<feature type="binding site" evidence="14">
    <location>
        <position position="104"/>
    </location>
    <ligand>
        <name>FAD</name>
        <dbReference type="ChEBI" id="CHEBI:57692"/>
    </ligand>
</feature>
<feature type="binding site" evidence="14">
    <location>
        <position position="127"/>
    </location>
    <ligand>
        <name>FAD</name>
        <dbReference type="ChEBI" id="CHEBI:57692"/>
    </ligand>
</feature>
<evidence type="ECO:0000313" key="18">
    <source>
        <dbReference type="Proteomes" id="UP000262825"/>
    </source>
</evidence>
<dbReference type="CDD" id="cd06183">
    <property type="entry name" value="cyt_b5_reduct_like"/>
    <property type="match status" value="1"/>
</dbReference>
<feature type="binding site" evidence="14">
    <location>
        <position position="102"/>
    </location>
    <ligand>
        <name>FAD</name>
        <dbReference type="ChEBI" id="CHEBI:57692"/>
    </ligand>
</feature>
<evidence type="ECO:0000256" key="11">
    <source>
        <dbReference type="ARBA" id="ARBA00023128"/>
    </source>
</evidence>
<evidence type="ECO:0000256" key="14">
    <source>
        <dbReference type="PIRSR" id="PIRSR601834-1"/>
    </source>
</evidence>
<keyword evidence="5" id="KW-0812">Transmembrane</keyword>
<dbReference type="PRINTS" id="PR00406">
    <property type="entry name" value="CYTB5RDTASE"/>
</dbReference>
<keyword evidence="11" id="KW-0496">Mitochondrion</keyword>
<comment type="similarity">
    <text evidence="3 15">Belongs to the flavoprotein pyridine nucleotide cytochrome reductase family.</text>
</comment>
<evidence type="ECO:0000256" key="6">
    <source>
        <dbReference type="ARBA" id="ARBA00022787"/>
    </source>
</evidence>
<evidence type="ECO:0000256" key="3">
    <source>
        <dbReference type="ARBA" id="ARBA00006105"/>
    </source>
</evidence>
<name>A0A376BAS9_9ASCO</name>
<comment type="cofactor">
    <cofactor evidence="1 14 15">
        <name>FAD</name>
        <dbReference type="ChEBI" id="CHEBI:57692"/>
    </cofactor>
</comment>
<keyword evidence="12" id="KW-0472">Membrane</keyword>
<dbReference type="GO" id="GO:0005741">
    <property type="term" value="C:mitochondrial outer membrane"/>
    <property type="evidence" value="ECO:0007669"/>
    <property type="project" value="UniProtKB-SubCell"/>
</dbReference>
<evidence type="ECO:0000256" key="9">
    <source>
        <dbReference type="ARBA" id="ARBA00023002"/>
    </source>
</evidence>
<comment type="subcellular location">
    <subcellularLocation>
        <location evidence="2">Mitochondrion outer membrane</location>
        <topology evidence="2">Single-pass membrane protein</topology>
    </subcellularLocation>
</comment>
<keyword evidence="8" id="KW-1133">Transmembrane helix</keyword>
<dbReference type="InterPro" id="IPR008333">
    <property type="entry name" value="Cbr1-like_FAD-bd_dom"/>
</dbReference>
<dbReference type="Gene3D" id="3.40.50.80">
    <property type="entry name" value="Nucleotide-binding domain of ferredoxin-NADP reductase (FNR) module"/>
    <property type="match status" value="1"/>
</dbReference>
<dbReference type="SUPFAM" id="SSF63380">
    <property type="entry name" value="Riboflavin synthase domain-like"/>
    <property type="match status" value="1"/>
</dbReference>
<proteinExistence type="inferred from homology"/>
<dbReference type="GO" id="GO:0006696">
    <property type="term" value="P:ergosterol biosynthetic process"/>
    <property type="evidence" value="ECO:0007669"/>
    <property type="project" value="TreeGrafter"/>
</dbReference>
<dbReference type="PANTHER" id="PTHR19370">
    <property type="entry name" value="NADH-CYTOCHROME B5 REDUCTASE"/>
    <property type="match status" value="1"/>
</dbReference>
<dbReference type="EC" id="1.6.2.2" evidence="15"/>
<dbReference type="Pfam" id="PF00970">
    <property type="entry name" value="FAD_binding_6"/>
    <property type="match status" value="1"/>
</dbReference>
<dbReference type="Proteomes" id="UP000262825">
    <property type="component" value="Unassembled WGS sequence"/>
</dbReference>
<evidence type="ECO:0000256" key="7">
    <source>
        <dbReference type="ARBA" id="ARBA00022827"/>
    </source>
</evidence>
<dbReference type="AlphaFoldDB" id="A0A376BAS9"/>
<evidence type="ECO:0000256" key="1">
    <source>
        <dbReference type="ARBA" id="ARBA00001974"/>
    </source>
</evidence>
<evidence type="ECO:0000259" key="16">
    <source>
        <dbReference type="PROSITE" id="PS51384"/>
    </source>
</evidence>
<accession>A0A376BAS9</accession>
<dbReference type="VEuPathDB" id="FungiDB:SCODWIG_03415"/>
<dbReference type="SUPFAM" id="SSF52343">
    <property type="entry name" value="Ferredoxin reductase-like, C-terminal NADP-linked domain"/>
    <property type="match status" value="1"/>
</dbReference>
<dbReference type="FunFam" id="2.40.30.10:FF:000032">
    <property type="entry name" value="NADH-cytochrome b5 reductase"/>
    <property type="match status" value="1"/>
</dbReference>
<dbReference type="PANTHER" id="PTHR19370:SF171">
    <property type="entry name" value="NADH-CYTOCHROME B5 REDUCTASE 2"/>
    <property type="match status" value="1"/>
</dbReference>
<dbReference type="FunFam" id="3.40.50.80:FF:000009">
    <property type="entry name" value="NADH-cytochrome b5 reductase"/>
    <property type="match status" value="1"/>
</dbReference>
<evidence type="ECO:0000256" key="10">
    <source>
        <dbReference type="ARBA" id="ARBA00023027"/>
    </source>
</evidence>
<evidence type="ECO:0000256" key="13">
    <source>
        <dbReference type="ARBA" id="ARBA00047682"/>
    </source>
</evidence>
<keyword evidence="9 15" id="KW-0560">Oxidoreductase</keyword>
<keyword evidence="6" id="KW-1000">Mitochondrion outer membrane</keyword>
<keyword evidence="18" id="KW-1185">Reference proteome</keyword>
<dbReference type="InterPro" id="IPR001834">
    <property type="entry name" value="CBR-like"/>
</dbReference>
<evidence type="ECO:0000256" key="2">
    <source>
        <dbReference type="ARBA" id="ARBA00004572"/>
    </source>
</evidence>
<organism evidence="17 18">
    <name type="scientific">Saccharomycodes ludwigii</name>
    <dbReference type="NCBI Taxonomy" id="36035"/>
    <lineage>
        <taxon>Eukaryota</taxon>
        <taxon>Fungi</taxon>
        <taxon>Dikarya</taxon>
        <taxon>Ascomycota</taxon>
        <taxon>Saccharomycotina</taxon>
        <taxon>Saccharomycetes</taxon>
        <taxon>Saccharomycodales</taxon>
        <taxon>Saccharomycodaceae</taxon>
        <taxon>Saccharomycodes</taxon>
    </lineage>
</organism>
<evidence type="ECO:0000313" key="17">
    <source>
        <dbReference type="EMBL" id="SSD61654.1"/>
    </source>
</evidence>
<evidence type="ECO:0000256" key="8">
    <source>
        <dbReference type="ARBA" id="ARBA00022989"/>
    </source>
</evidence>
<evidence type="ECO:0000256" key="5">
    <source>
        <dbReference type="ARBA" id="ARBA00022692"/>
    </source>
</evidence>
<dbReference type="Gene3D" id="2.40.30.10">
    <property type="entry name" value="Translation factors"/>
    <property type="match status" value="1"/>
</dbReference>
<dbReference type="InterPro" id="IPR001709">
    <property type="entry name" value="Flavoprot_Pyr_Nucl_cyt_Rdtase"/>
</dbReference>
<feature type="domain" description="FAD-binding FR-type" evidence="16">
    <location>
        <begin position="49"/>
        <end position="153"/>
    </location>
</feature>
<reference evidence="18" key="1">
    <citation type="submission" date="2018-06" db="EMBL/GenBank/DDBJ databases">
        <authorList>
            <person name="Guldener U."/>
        </authorList>
    </citation>
    <scope>NUCLEOTIDE SEQUENCE [LARGE SCALE GENOMIC DNA]</scope>
    <source>
        <strain evidence="18">UTAD17</strain>
    </source>
</reference>
<gene>
    <name evidence="17" type="ORF">SCODWIG_03415</name>
</gene>
<feature type="binding site" evidence="14">
    <location>
        <position position="103"/>
    </location>
    <ligand>
        <name>FAD</name>
        <dbReference type="ChEBI" id="CHEBI:57692"/>
    </ligand>
</feature>
<evidence type="ECO:0000256" key="12">
    <source>
        <dbReference type="ARBA" id="ARBA00023136"/>
    </source>
</evidence>
<keyword evidence="10 15" id="KW-0520">NAD</keyword>
<feature type="binding site" evidence="14">
    <location>
        <position position="119"/>
    </location>
    <ligand>
        <name>FAD</name>
        <dbReference type="ChEBI" id="CHEBI:57692"/>
    </ligand>
</feature>
<protein>
    <recommendedName>
        <fullName evidence="15">NADH-cytochrome b5 reductase</fullName>
        <ecNumber evidence="15">1.6.2.2</ecNumber>
    </recommendedName>
</protein>
<dbReference type="OrthoDB" id="432685at2759"/>
<feature type="binding site" evidence="14">
    <location>
        <position position="170"/>
    </location>
    <ligand>
        <name>FAD</name>
        <dbReference type="ChEBI" id="CHEBI:57692"/>
    </ligand>
</feature>
<dbReference type="Pfam" id="PF00175">
    <property type="entry name" value="NAD_binding_1"/>
    <property type="match status" value="1"/>
</dbReference>
<dbReference type="InterPro" id="IPR001433">
    <property type="entry name" value="OxRdtase_FAD/NAD-bd"/>
</dbReference>
<keyword evidence="7 14" id="KW-0274">FAD</keyword>
<dbReference type="InterPro" id="IPR017938">
    <property type="entry name" value="Riboflavin_synthase-like_b-brl"/>
</dbReference>
<dbReference type="EMBL" id="UFAJ01000814">
    <property type="protein sequence ID" value="SSD61654.1"/>
    <property type="molecule type" value="Genomic_DNA"/>
</dbReference>
<dbReference type="InterPro" id="IPR017927">
    <property type="entry name" value="FAD-bd_FR_type"/>
</dbReference>
<comment type="catalytic activity">
    <reaction evidence="13 15">
        <text>2 Fe(III)-[cytochrome b5] + NADH = 2 Fe(II)-[cytochrome b5] + NAD(+) + H(+)</text>
        <dbReference type="Rhea" id="RHEA:46680"/>
        <dbReference type="Rhea" id="RHEA-COMP:10438"/>
        <dbReference type="Rhea" id="RHEA-COMP:10439"/>
        <dbReference type="ChEBI" id="CHEBI:15378"/>
        <dbReference type="ChEBI" id="CHEBI:29033"/>
        <dbReference type="ChEBI" id="CHEBI:29034"/>
        <dbReference type="ChEBI" id="CHEBI:57540"/>
        <dbReference type="ChEBI" id="CHEBI:57945"/>
        <dbReference type="EC" id="1.6.2.2"/>
    </reaction>
</comment>
<dbReference type="PRINTS" id="PR00371">
    <property type="entry name" value="FPNCR"/>
</dbReference>
<keyword evidence="4 14" id="KW-0285">Flavoprotein</keyword>
<dbReference type="InterPro" id="IPR039261">
    <property type="entry name" value="FNR_nucleotide-bd"/>
</dbReference>
<evidence type="ECO:0000256" key="15">
    <source>
        <dbReference type="RuleBase" id="RU361226"/>
    </source>
</evidence>
<evidence type="ECO:0000256" key="4">
    <source>
        <dbReference type="ARBA" id="ARBA00022630"/>
    </source>
</evidence>